<accession>A0A0B2PX12</accession>
<sequence>EIWDEVGESNETRCFFSWSMSAWKCTRERLSRLPSQGRSYFKLCLMLSLSFPLFYQHLEKRAWLELLTENTSGTIKEQLATIAPVLEQLWQQKEERIKEFLDAQGKKQRLHKVMHLEHFFSLIFIYAIVVKYISSQMLGILIYCGFCLANQWHYLLNFSVLFQGFASLPTGIQLKLYKLIMSGSEKFINLESY</sequence>
<keyword evidence="1" id="KW-1133">Transmembrane helix</keyword>
<name>A0A0B2PX12_GLYSO</name>
<keyword evidence="1" id="KW-0812">Transmembrane</keyword>
<gene>
    <name evidence="2" type="ORF">glysoja_035955</name>
</gene>
<proteinExistence type="predicted"/>
<protein>
    <submittedName>
        <fullName evidence="2">65-kDa microtubule-associated protein 1</fullName>
    </submittedName>
</protein>
<dbReference type="Proteomes" id="UP000053555">
    <property type="component" value="Unassembled WGS sequence"/>
</dbReference>
<feature type="transmembrane region" description="Helical" evidence="1">
    <location>
        <begin position="154"/>
        <end position="172"/>
    </location>
</feature>
<feature type="non-terminal residue" evidence="2">
    <location>
        <position position="1"/>
    </location>
</feature>
<evidence type="ECO:0000313" key="2">
    <source>
        <dbReference type="EMBL" id="KHN12253.1"/>
    </source>
</evidence>
<feature type="transmembrane region" description="Helical" evidence="1">
    <location>
        <begin position="116"/>
        <end position="134"/>
    </location>
</feature>
<organism evidence="2">
    <name type="scientific">Glycine soja</name>
    <name type="common">Wild soybean</name>
    <dbReference type="NCBI Taxonomy" id="3848"/>
    <lineage>
        <taxon>Eukaryota</taxon>
        <taxon>Viridiplantae</taxon>
        <taxon>Streptophyta</taxon>
        <taxon>Embryophyta</taxon>
        <taxon>Tracheophyta</taxon>
        <taxon>Spermatophyta</taxon>
        <taxon>Magnoliopsida</taxon>
        <taxon>eudicotyledons</taxon>
        <taxon>Gunneridae</taxon>
        <taxon>Pentapetalae</taxon>
        <taxon>rosids</taxon>
        <taxon>fabids</taxon>
        <taxon>Fabales</taxon>
        <taxon>Fabaceae</taxon>
        <taxon>Papilionoideae</taxon>
        <taxon>50 kb inversion clade</taxon>
        <taxon>NPAAA clade</taxon>
        <taxon>indigoferoid/millettioid clade</taxon>
        <taxon>Phaseoleae</taxon>
        <taxon>Glycine</taxon>
        <taxon>Glycine subgen. Soja</taxon>
    </lineage>
</organism>
<keyword evidence="1" id="KW-0472">Membrane</keyword>
<dbReference type="AlphaFoldDB" id="A0A0B2PX12"/>
<reference evidence="2" key="1">
    <citation type="submission" date="2014-07" db="EMBL/GenBank/DDBJ databases">
        <title>Identification of a novel salt tolerance gene in wild soybean by whole-genome sequencing.</title>
        <authorList>
            <person name="Lam H.-M."/>
            <person name="Qi X."/>
            <person name="Li M.-W."/>
            <person name="Liu X."/>
            <person name="Xie M."/>
            <person name="Ni M."/>
            <person name="Xu X."/>
        </authorList>
    </citation>
    <scope>NUCLEOTIDE SEQUENCE [LARGE SCALE GENOMIC DNA]</scope>
    <source>
        <tissue evidence="2">Root</tissue>
    </source>
</reference>
<dbReference type="EMBL" id="KN663253">
    <property type="protein sequence ID" value="KHN12253.1"/>
    <property type="molecule type" value="Genomic_DNA"/>
</dbReference>
<evidence type="ECO:0000256" key="1">
    <source>
        <dbReference type="SAM" id="Phobius"/>
    </source>
</evidence>